<dbReference type="GO" id="GO:0005634">
    <property type="term" value="C:nucleus"/>
    <property type="evidence" value="ECO:0007669"/>
    <property type="project" value="UniProtKB-SubCell"/>
</dbReference>
<dbReference type="InterPro" id="IPR021740">
    <property type="entry name" value="Velvet"/>
</dbReference>
<gene>
    <name evidence="7" type="ORF">ARMSODRAFT_953945</name>
</gene>
<protein>
    <recommendedName>
        <fullName evidence="6">Velvet domain-containing protein</fullName>
    </recommendedName>
</protein>
<keyword evidence="3" id="KW-0804">Transcription</keyword>
<dbReference type="PANTHER" id="PTHR33572:SF15">
    <property type="entry name" value="VELVET DOMAIN-CONTAINING PROTEIN"/>
    <property type="match status" value="1"/>
</dbReference>
<dbReference type="PANTHER" id="PTHR33572">
    <property type="entry name" value="SPORE DEVELOPMENT REGULATOR VOSA"/>
    <property type="match status" value="1"/>
</dbReference>
<keyword evidence="4" id="KW-0539">Nucleus</keyword>
<dbReference type="Gene3D" id="2.60.40.3960">
    <property type="entry name" value="Velvet domain"/>
    <property type="match status" value="1"/>
</dbReference>
<dbReference type="InterPro" id="IPR038491">
    <property type="entry name" value="Velvet_dom_sf"/>
</dbReference>
<evidence type="ECO:0000256" key="2">
    <source>
        <dbReference type="ARBA" id="ARBA00023015"/>
    </source>
</evidence>
<dbReference type="Pfam" id="PF11754">
    <property type="entry name" value="Velvet"/>
    <property type="match status" value="2"/>
</dbReference>
<name>A0A2H3C643_9AGAR</name>
<sequence>MLDLFTPSCLLPLHSLYDFPLSDERHDSKHVAFQCGRSSSPDFPLVRSGYGRQRHRKIRFRLNAVVYYKNKRSFSRTYALRLKVKGIASRQFSHSRKSPHSTRVCRESIDSSPTPQSFSSHTYSQNLSQSSSTSSGRRSAAEYPPPHFVRRQPRIQVSSLLSESYTRTYQLEVVQQPQKTAEFRNASLSRLPLTPPLVARLVVRDPSGNPVIPQAELPFLIAHLSLYTDNGLTRMDVGYTMGQGPPLLYGNLVSSLDILEDLQGNTGLFFIFPDVSIRWCGRFQLGISLLRISSPFSTDSSGNITLAEQGTVLAETRTLPFDVLPQDQYSAVPQTRLTQSFLRQGARMFSFLPQSSP</sequence>
<keyword evidence="8" id="KW-1185">Reference proteome</keyword>
<evidence type="ECO:0000259" key="6">
    <source>
        <dbReference type="PROSITE" id="PS51821"/>
    </source>
</evidence>
<dbReference type="AlphaFoldDB" id="A0A2H3C643"/>
<dbReference type="Proteomes" id="UP000218334">
    <property type="component" value="Unassembled WGS sequence"/>
</dbReference>
<feature type="region of interest" description="Disordered" evidence="5">
    <location>
        <begin position="91"/>
        <end position="148"/>
    </location>
</feature>
<evidence type="ECO:0000256" key="5">
    <source>
        <dbReference type="SAM" id="MobiDB-lite"/>
    </source>
</evidence>
<keyword evidence="2" id="KW-0805">Transcription regulation</keyword>
<evidence type="ECO:0000256" key="4">
    <source>
        <dbReference type="ARBA" id="ARBA00023242"/>
    </source>
</evidence>
<dbReference type="PROSITE" id="PS51821">
    <property type="entry name" value="VELVET"/>
    <property type="match status" value="1"/>
</dbReference>
<organism evidence="7 8">
    <name type="scientific">Armillaria solidipes</name>
    <dbReference type="NCBI Taxonomy" id="1076256"/>
    <lineage>
        <taxon>Eukaryota</taxon>
        <taxon>Fungi</taxon>
        <taxon>Dikarya</taxon>
        <taxon>Basidiomycota</taxon>
        <taxon>Agaricomycotina</taxon>
        <taxon>Agaricomycetes</taxon>
        <taxon>Agaricomycetidae</taxon>
        <taxon>Agaricales</taxon>
        <taxon>Marasmiineae</taxon>
        <taxon>Physalacriaceae</taxon>
        <taxon>Armillaria</taxon>
    </lineage>
</organism>
<feature type="compositionally biased region" description="Low complexity" evidence="5">
    <location>
        <begin position="119"/>
        <end position="138"/>
    </location>
</feature>
<evidence type="ECO:0000313" key="8">
    <source>
        <dbReference type="Proteomes" id="UP000218334"/>
    </source>
</evidence>
<dbReference type="STRING" id="1076256.A0A2H3C643"/>
<reference evidence="8" key="1">
    <citation type="journal article" date="2017" name="Nat. Ecol. Evol.">
        <title>Genome expansion and lineage-specific genetic innovations in the forest pathogenic fungi Armillaria.</title>
        <authorList>
            <person name="Sipos G."/>
            <person name="Prasanna A.N."/>
            <person name="Walter M.C."/>
            <person name="O'Connor E."/>
            <person name="Balint B."/>
            <person name="Krizsan K."/>
            <person name="Kiss B."/>
            <person name="Hess J."/>
            <person name="Varga T."/>
            <person name="Slot J."/>
            <person name="Riley R."/>
            <person name="Boka B."/>
            <person name="Rigling D."/>
            <person name="Barry K."/>
            <person name="Lee J."/>
            <person name="Mihaltcheva S."/>
            <person name="LaButti K."/>
            <person name="Lipzen A."/>
            <person name="Waldron R."/>
            <person name="Moloney N.M."/>
            <person name="Sperisen C."/>
            <person name="Kredics L."/>
            <person name="Vagvoelgyi C."/>
            <person name="Patrignani A."/>
            <person name="Fitzpatrick D."/>
            <person name="Nagy I."/>
            <person name="Doyle S."/>
            <person name="Anderson J.B."/>
            <person name="Grigoriev I.V."/>
            <person name="Gueldener U."/>
            <person name="Muensterkoetter M."/>
            <person name="Nagy L.G."/>
        </authorList>
    </citation>
    <scope>NUCLEOTIDE SEQUENCE [LARGE SCALE GENOMIC DNA]</scope>
    <source>
        <strain evidence="8">28-4</strain>
    </source>
</reference>
<evidence type="ECO:0000313" key="7">
    <source>
        <dbReference type="EMBL" id="PBK72277.1"/>
    </source>
</evidence>
<proteinExistence type="predicted"/>
<feature type="domain" description="Velvet" evidence="6">
    <location>
        <begin position="164"/>
        <end position="351"/>
    </location>
</feature>
<dbReference type="InterPro" id="IPR037525">
    <property type="entry name" value="Velvet_dom"/>
</dbReference>
<comment type="subcellular location">
    <subcellularLocation>
        <location evidence="1">Nucleus</location>
    </subcellularLocation>
</comment>
<evidence type="ECO:0000256" key="1">
    <source>
        <dbReference type="ARBA" id="ARBA00004123"/>
    </source>
</evidence>
<evidence type="ECO:0000256" key="3">
    <source>
        <dbReference type="ARBA" id="ARBA00023163"/>
    </source>
</evidence>
<accession>A0A2H3C643</accession>
<dbReference type="EMBL" id="KZ293422">
    <property type="protein sequence ID" value="PBK72277.1"/>
    <property type="molecule type" value="Genomic_DNA"/>
</dbReference>